<protein>
    <submittedName>
        <fullName evidence="2">Uncharacterized protein</fullName>
    </submittedName>
</protein>
<feature type="compositionally biased region" description="Polar residues" evidence="1">
    <location>
        <begin position="79"/>
        <end position="90"/>
    </location>
</feature>
<name>A0A7S1PFD9_9EUKA</name>
<feature type="region of interest" description="Disordered" evidence="1">
    <location>
        <begin position="477"/>
        <end position="550"/>
    </location>
</feature>
<feature type="compositionally biased region" description="Basic residues" evidence="1">
    <location>
        <begin position="177"/>
        <end position="187"/>
    </location>
</feature>
<organism evidence="2">
    <name type="scientific">Percolomonas cosmopolitus</name>
    <dbReference type="NCBI Taxonomy" id="63605"/>
    <lineage>
        <taxon>Eukaryota</taxon>
        <taxon>Discoba</taxon>
        <taxon>Heterolobosea</taxon>
        <taxon>Tetramitia</taxon>
        <taxon>Eutetramitia</taxon>
        <taxon>Percolomonadidae</taxon>
        <taxon>Percolomonas</taxon>
    </lineage>
</organism>
<sequence>MLGVPYFSKPPTSPRQKQSTSSVVIPFRQAPEPRPPSNTVLHNSDSLRPIAANIHSTAMRSLRFQDLKGLYARRHDHNASNSSAHLSPQCTRPKRGITPNLFHSQSSNVTKLLDERKQMSFTIQELDQLVLHLTAERDSLATELLNFHTLLHQFREYFDSNDQILSAFNNFFPNAHPLKKSMKRKKTVSPSKQKSKSPDAASQARRKKPALKQPSPSKRRTPNSRVSPAKSSPTAQTSLSNTNNRKPRKRSSIASKNTTSDKKTAPPVAGSPSPAPSSSPPPLLPVRPHSALQKSRQSPSVNRKKPTTQTPNPLNFTYDSTVEYDLIVAAAFKNNFHHGFESPVALQKRPESAAAFTSNRRLSSMLSPPPSGTPSLSRFNRRHEKQPRDPFSARTGLANKSNHHLDNTSHGATATNGLLSEQNNNSHSVEHTKEVNTTNVGLIESLHMNGGDSPQGLTSGDQQAPLEVQQRTGVVNDVSPLRSKPHGDKHADAPPLYDRPMPRKLSAVEISLSNPVSPERDAFGSGDEEDTEANGGRAQWARRSNDVSNGGMADIKRELRKLRHVQNETLMELLSSKRELWRHHKQQMMLISDASHKKSVQREFLSKKRRMQNEIEAYARQQDVHLKEVATMFAQRNDISLDEALGICELDL</sequence>
<feature type="compositionally biased region" description="Polar residues" evidence="1">
    <location>
        <begin position="223"/>
        <end position="244"/>
    </location>
</feature>
<proteinExistence type="predicted"/>
<reference evidence="2" key="1">
    <citation type="submission" date="2021-01" db="EMBL/GenBank/DDBJ databases">
        <authorList>
            <person name="Corre E."/>
            <person name="Pelletier E."/>
            <person name="Niang G."/>
            <person name="Scheremetjew M."/>
            <person name="Finn R."/>
            <person name="Kale V."/>
            <person name="Holt S."/>
            <person name="Cochrane G."/>
            <person name="Meng A."/>
            <person name="Brown T."/>
            <person name="Cohen L."/>
        </authorList>
    </citation>
    <scope>NUCLEOTIDE SEQUENCE</scope>
    <source>
        <strain evidence="2">WS</strain>
    </source>
</reference>
<accession>A0A7S1PFD9</accession>
<feature type="compositionally biased region" description="Polar residues" evidence="1">
    <location>
        <begin position="292"/>
        <end position="317"/>
    </location>
</feature>
<evidence type="ECO:0000256" key="1">
    <source>
        <dbReference type="SAM" id="MobiDB-lite"/>
    </source>
</evidence>
<feature type="region of interest" description="Disordered" evidence="1">
    <location>
        <begin position="1"/>
        <end position="22"/>
    </location>
</feature>
<dbReference type="EMBL" id="HBGD01001417">
    <property type="protein sequence ID" value="CAD9077917.1"/>
    <property type="molecule type" value="Transcribed_RNA"/>
</dbReference>
<evidence type="ECO:0000313" key="2">
    <source>
        <dbReference type="EMBL" id="CAD9077917.1"/>
    </source>
</evidence>
<feature type="compositionally biased region" description="Polar residues" evidence="1">
    <location>
        <begin position="408"/>
        <end position="427"/>
    </location>
</feature>
<feature type="region of interest" description="Disordered" evidence="1">
    <location>
        <begin position="351"/>
        <end position="429"/>
    </location>
</feature>
<feature type="region of interest" description="Disordered" evidence="1">
    <location>
        <begin position="78"/>
        <end position="99"/>
    </location>
</feature>
<feature type="region of interest" description="Disordered" evidence="1">
    <location>
        <begin position="175"/>
        <end position="317"/>
    </location>
</feature>
<gene>
    <name evidence="2" type="ORF">PCOS0759_LOCUS1149</name>
</gene>
<feature type="compositionally biased region" description="Pro residues" evidence="1">
    <location>
        <begin position="273"/>
        <end position="285"/>
    </location>
</feature>
<dbReference type="AlphaFoldDB" id="A0A7S1PFD9"/>